<keyword evidence="3" id="KW-0808">Transferase</keyword>
<evidence type="ECO:0000313" key="7">
    <source>
        <dbReference type="Proteomes" id="UP001501196"/>
    </source>
</evidence>
<dbReference type="Pfam" id="PF02485">
    <property type="entry name" value="Branch"/>
    <property type="match status" value="1"/>
</dbReference>
<organism evidence="6 7">
    <name type="scientific">Agromyces tropicus</name>
    <dbReference type="NCBI Taxonomy" id="555371"/>
    <lineage>
        <taxon>Bacteria</taxon>
        <taxon>Bacillati</taxon>
        <taxon>Actinomycetota</taxon>
        <taxon>Actinomycetes</taxon>
        <taxon>Micrococcales</taxon>
        <taxon>Microbacteriaceae</taxon>
        <taxon>Agromyces</taxon>
    </lineage>
</organism>
<keyword evidence="4" id="KW-0472">Membrane</keyword>
<evidence type="ECO:0000256" key="2">
    <source>
        <dbReference type="ARBA" id="ARBA00022676"/>
    </source>
</evidence>
<accession>A0ABN2U9S3</accession>
<comment type="subcellular location">
    <subcellularLocation>
        <location evidence="1">Membrane</location>
        <topology evidence="1">Single-pass type II membrane protein</topology>
    </subcellularLocation>
</comment>
<evidence type="ECO:0000256" key="1">
    <source>
        <dbReference type="ARBA" id="ARBA00004606"/>
    </source>
</evidence>
<keyword evidence="2" id="KW-0328">Glycosyltransferase</keyword>
<name>A0ABN2U9S3_9MICO</name>
<evidence type="ECO:0000256" key="5">
    <source>
        <dbReference type="ARBA" id="ARBA00023180"/>
    </source>
</evidence>
<evidence type="ECO:0000313" key="6">
    <source>
        <dbReference type="EMBL" id="GAA2032755.1"/>
    </source>
</evidence>
<evidence type="ECO:0000256" key="3">
    <source>
        <dbReference type="ARBA" id="ARBA00022679"/>
    </source>
</evidence>
<proteinExistence type="predicted"/>
<evidence type="ECO:0000256" key="4">
    <source>
        <dbReference type="ARBA" id="ARBA00023136"/>
    </source>
</evidence>
<keyword evidence="5" id="KW-0325">Glycoprotein</keyword>
<dbReference type="RefSeq" id="WP_344371528.1">
    <property type="nucleotide sequence ID" value="NZ_BAAAPW010000002.1"/>
</dbReference>
<keyword evidence="7" id="KW-1185">Reference proteome</keyword>
<dbReference type="Proteomes" id="UP001501196">
    <property type="component" value="Unassembled WGS sequence"/>
</dbReference>
<dbReference type="EMBL" id="BAAAPW010000002">
    <property type="protein sequence ID" value="GAA2032755.1"/>
    <property type="molecule type" value="Genomic_DNA"/>
</dbReference>
<gene>
    <name evidence="6" type="ORF">GCM10009819_16010</name>
</gene>
<sequence>MTTNPDARRDAGDPVRAAYVVLTHDDWNQAARLVRAIRSSSPDAYVLVAHDARTTPFPSATTDPHVEVLAHGLATDWGSWELVEATLLAFEHVRDRVDPDLVCLVSGRDYPVRRLDEWEAEAVAAGGWIGEARELHYTPHWGRRRGEGDDQLTRYTYRWFRSPAARLGLRPGAGAANRLWRRIRGAVALRAEPLLGVRVVTRGRGLHYGVRRLRTPFSDERPCFGGSQWIALGRPELDRLLDEDLAAGSPLRRLYRRSVIPDESALVTALSWNAPPNGMPPVTQVQWDVAEDRPTTRTLADLEALRASGSPFCRKVDPRESAELMDALDRVTRAAPAV</sequence>
<dbReference type="InterPro" id="IPR003406">
    <property type="entry name" value="Glyco_trans_14"/>
</dbReference>
<reference evidence="6 7" key="1">
    <citation type="journal article" date="2019" name="Int. J. Syst. Evol. Microbiol.">
        <title>The Global Catalogue of Microorganisms (GCM) 10K type strain sequencing project: providing services to taxonomists for standard genome sequencing and annotation.</title>
        <authorList>
            <consortium name="The Broad Institute Genomics Platform"/>
            <consortium name="The Broad Institute Genome Sequencing Center for Infectious Disease"/>
            <person name="Wu L."/>
            <person name="Ma J."/>
        </authorList>
    </citation>
    <scope>NUCLEOTIDE SEQUENCE [LARGE SCALE GENOMIC DNA]</scope>
    <source>
        <strain evidence="6 7">JCM 15672</strain>
    </source>
</reference>
<evidence type="ECO:0008006" key="8">
    <source>
        <dbReference type="Google" id="ProtNLM"/>
    </source>
</evidence>
<comment type="caution">
    <text evidence="6">The sequence shown here is derived from an EMBL/GenBank/DDBJ whole genome shotgun (WGS) entry which is preliminary data.</text>
</comment>
<protein>
    <recommendedName>
        <fullName evidence="8">Core-2/I-Branching enzyme</fullName>
    </recommendedName>
</protein>